<dbReference type="InterPro" id="IPR039600">
    <property type="entry name" value="TANGO6/Rtp1"/>
</dbReference>
<dbReference type="KEGG" id="api:100168926"/>
<keyword evidence="5 6" id="KW-0143">Chaperone</keyword>
<evidence type="ECO:0000256" key="4">
    <source>
        <dbReference type="ARBA" id="ARBA00022840"/>
    </source>
</evidence>
<dbReference type="GeneID" id="100168926"/>
<evidence type="ECO:0000256" key="6">
    <source>
        <dbReference type="RuleBase" id="RU004187"/>
    </source>
</evidence>
<evidence type="ECO:0000313" key="11">
    <source>
        <dbReference type="Proteomes" id="UP000007819"/>
    </source>
</evidence>
<reference evidence="11" key="1">
    <citation type="submission" date="2010-06" db="EMBL/GenBank/DDBJ databases">
        <authorList>
            <person name="Jiang H."/>
            <person name="Abraham K."/>
            <person name="Ali S."/>
            <person name="Alsbrooks S.L."/>
            <person name="Anim B.N."/>
            <person name="Anosike U.S."/>
            <person name="Attaway T."/>
            <person name="Bandaranaike D.P."/>
            <person name="Battles P.K."/>
            <person name="Bell S.N."/>
            <person name="Bell A.V."/>
            <person name="Beltran B."/>
            <person name="Bickham C."/>
            <person name="Bustamante Y."/>
            <person name="Caleb T."/>
            <person name="Canada A."/>
            <person name="Cardenas V."/>
            <person name="Carter K."/>
            <person name="Chacko J."/>
            <person name="Chandrabose M.N."/>
            <person name="Chavez D."/>
            <person name="Chavez A."/>
            <person name="Chen L."/>
            <person name="Chu H.-S."/>
            <person name="Claassen K.J."/>
            <person name="Cockrell R."/>
            <person name="Collins M."/>
            <person name="Cooper J.A."/>
            <person name="Cree A."/>
            <person name="Curry S.M."/>
            <person name="Da Y."/>
            <person name="Dao M.D."/>
            <person name="Das B."/>
            <person name="Davila M.-L."/>
            <person name="Davy-Carroll L."/>
            <person name="Denson S."/>
            <person name="Dinh H."/>
            <person name="Ebong V.E."/>
            <person name="Edwards J.R."/>
            <person name="Egan A."/>
            <person name="El-Daye J."/>
            <person name="Escobedo L."/>
            <person name="Fernandez S."/>
            <person name="Fernando P.R."/>
            <person name="Flagg N."/>
            <person name="Forbes L.D."/>
            <person name="Fowler R.G."/>
            <person name="Fu Q."/>
            <person name="Gabisi R.A."/>
            <person name="Ganer J."/>
            <person name="Garbino Pronczuk A."/>
            <person name="Garcia R.M."/>
            <person name="Garner T."/>
            <person name="Garrett T.E."/>
            <person name="Gonzalez D.A."/>
            <person name="Hamid H."/>
            <person name="Hawkins E.S."/>
            <person name="Hirani K."/>
            <person name="Hogues M.E."/>
            <person name="Hollins B."/>
            <person name="Hsiao C.-H."/>
            <person name="Jabil R."/>
            <person name="James M.L."/>
            <person name="Jhangiani S.N."/>
            <person name="Johnson B."/>
            <person name="Johnson Q."/>
            <person name="Joshi V."/>
            <person name="Kalu J.B."/>
            <person name="Kam C."/>
            <person name="Kashfia A."/>
            <person name="Keebler J."/>
            <person name="Kisamo H."/>
            <person name="Kovar C.L."/>
            <person name="Lago L.A."/>
            <person name="Lai C.-Y."/>
            <person name="Laidlaw J."/>
            <person name="Lara F."/>
            <person name="Le T.-K."/>
            <person name="Lee S.L."/>
            <person name="Legall F.H."/>
            <person name="Lemon S.J."/>
            <person name="Lewis L.R."/>
            <person name="Li B."/>
            <person name="Liu Y."/>
            <person name="Liu Y.-S."/>
            <person name="Lopez J."/>
            <person name="Lozado R.J."/>
            <person name="Lu J."/>
            <person name="Madu R.C."/>
            <person name="Maheshwari M."/>
            <person name="Maheshwari R."/>
            <person name="Malloy K."/>
            <person name="Martinez E."/>
            <person name="Mathew T."/>
            <person name="Mercado I.C."/>
            <person name="Mercado C."/>
            <person name="Meyer B."/>
            <person name="Montgomery K."/>
            <person name="Morgan M.B."/>
            <person name="Munidasa M."/>
            <person name="Nazareth L.V."/>
            <person name="Nelson J."/>
            <person name="Ng B.M."/>
            <person name="Nguyen N.B."/>
            <person name="Nguyen P.Q."/>
            <person name="Nguyen T."/>
            <person name="Obregon M."/>
            <person name="Okwuonu G.O."/>
            <person name="Onwere C.G."/>
            <person name="Orozco G."/>
            <person name="Parra A."/>
            <person name="Patel S."/>
            <person name="Patil S."/>
            <person name="Perez A."/>
            <person name="Perez Y."/>
            <person name="Pham C."/>
            <person name="Primus E.L."/>
            <person name="Pu L.-L."/>
            <person name="Puazo M."/>
            <person name="Qin X."/>
            <person name="Quiroz J.B."/>
            <person name="Reese J."/>
            <person name="Richards S."/>
            <person name="Rives C.M."/>
            <person name="Robberts R."/>
            <person name="Ruiz S.J."/>
            <person name="Ruiz M.J."/>
            <person name="Santibanez J."/>
            <person name="Schneider B.W."/>
            <person name="Sisson I."/>
            <person name="Smith M."/>
            <person name="Sodergren E."/>
            <person name="Song X.-Z."/>
            <person name="Song B.B."/>
            <person name="Summersgill H."/>
            <person name="Thelus R."/>
            <person name="Thornton R.D."/>
            <person name="Trejos Z.Y."/>
            <person name="Usmani K."/>
            <person name="Vattathil S."/>
            <person name="Villasana D."/>
            <person name="Walker D.L."/>
            <person name="Wang S."/>
            <person name="Wang K."/>
            <person name="White C.S."/>
            <person name="Williams A.C."/>
            <person name="Williamson J."/>
            <person name="Wilson K."/>
            <person name="Woghiren I.O."/>
            <person name="Woodworth J.R."/>
            <person name="Worley K.C."/>
            <person name="Wright R.A."/>
            <person name="Wu W."/>
            <person name="Young L."/>
            <person name="Zhang L."/>
            <person name="Zhang J."/>
            <person name="Zhu Y."/>
            <person name="Muzny D.M."/>
            <person name="Weinstock G."/>
            <person name="Gibbs R.A."/>
        </authorList>
    </citation>
    <scope>NUCLEOTIDE SEQUENCE [LARGE SCALE GENOMIC DNA]</scope>
    <source>
        <strain evidence="11">LSR1</strain>
    </source>
</reference>
<dbReference type="PANTHER" id="PTHR20959">
    <property type="entry name" value="TRANSPORT AND GOLGI ORGANIZATION PROTEIN 6 FAMILY MEMBER"/>
    <property type="match status" value="1"/>
</dbReference>
<dbReference type="InterPro" id="IPR057407">
    <property type="entry name" value="HEAT_TANGO6"/>
</dbReference>
<reference evidence="10" key="2">
    <citation type="submission" date="2022-06" db="UniProtKB">
        <authorList>
            <consortium name="EnsemblMetazoa"/>
        </authorList>
    </citation>
    <scope>IDENTIFICATION</scope>
</reference>
<evidence type="ECO:0000256" key="1">
    <source>
        <dbReference type="ARBA" id="ARBA00005724"/>
    </source>
</evidence>
<dbReference type="PROSITE" id="PS00995">
    <property type="entry name" value="TCP1_3"/>
    <property type="match status" value="1"/>
</dbReference>
<dbReference type="PRINTS" id="PR00304">
    <property type="entry name" value="TCOMPLEXTCP1"/>
</dbReference>
<dbReference type="Gene3D" id="1.25.10.10">
    <property type="entry name" value="Leucine-rich Repeat Variant"/>
    <property type="match status" value="1"/>
</dbReference>
<keyword evidence="4 6" id="KW-0067">ATP-binding</keyword>
<evidence type="ECO:0000256" key="3">
    <source>
        <dbReference type="ARBA" id="ARBA00022741"/>
    </source>
</evidence>
<dbReference type="InterPro" id="IPR002194">
    <property type="entry name" value="Chaperonin_TCP-1_CS"/>
</dbReference>
<dbReference type="GO" id="GO:0005524">
    <property type="term" value="F:ATP binding"/>
    <property type="evidence" value="ECO:0007669"/>
    <property type="project" value="UniProtKB-KW"/>
</dbReference>
<protein>
    <submittedName>
        <fullName evidence="10">Uncharacterized protein</fullName>
    </submittedName>
</protein>
<dbReference type="Pfam" id="PF00118">
    <property type="entry name" value="Cpn60_TCP1"/>
    <property type="match status" value="1"/>
</dbReference>
<dbReference type="InterPro" id="IPR011989">
    <property type="entry name" value="ARM-like"/>
</dbReference>
<feature type="domain" description="TANGO6 N-terminal" evidence="9">
    <location>
        <begin position="120"/>
        <end position="269"/>
    </location>
</feature>
<dbReference type="InterPro" id="IPR027413">
    <property type="entry name" value="GROEL-like_equatorial_sf"/>
</dbReference>
<dbReference type="SUPFAM" id="SSF48592">
    <property type="entry name" value="GroEL equatorial domain-like"/>
    <property type="match status" value="1"/>
</dbReference>
<dbReference type="InterPro" id="IPR002423">
    <property type="entry name" value="Cpn60/GroEL/TCP-1"/>
</dbReference>
<feature type="domain" description="TANGO6 HEAT repeat" evidence="8">
    <location>
        <begin position="288"/>
        <end position="473"/>
    </location>
</feature>
<dbReference type="Proteomes" id="UP000007819">
    <property type="component" value="Chromosome X"/>
</dbReference>
<comment type="similarity">
    <text evidence="1">Belongs to the Tango6 family.</text>
</comment>
<evidence type="ECO:0000259" key="8">
    <source>
        <dbReference type="Pfam" id="PF23565"/>
    </source>
</evidence>
<evidence type="ECO:0000259" key="9">
    <source>
        <dbReference type="Pfam" id="PF25267"/>
    </source>
</evidence>
<proteinExistence type="inferred from homology"/>
<evidence type="ECO:0000259" key="7">
    <source>
        <dbReference type="Pfam" id="PF10363"/>
    </source>
</evidence>
<keyword evidence="3 6" id="KW-0547">Nucleotide-binding</keyword>
<dbReference type="GO" id="GO:0140662">
    <property type="term" value="F:ATP-dependent protein folding chaperone"/>
    <property type="evidence" value="ECO:0007669"/>
    <property type="project" value="InterPro"/>
</dbReference>
<sequence>MDKILISGGRGSMDSKVEVTDDGATILKNIGVDNPAAKILVDMSMVQDGEVGDGTISVTVLGKTFYGDNLKRILDLNASEHFNEYKNQSLRFSYVKKTIELLSCLKECLLKHSDDSTDIILSVIHCATVSNCIHSVVTHGFIPCLIPSIWKSFEKNQKYEQTTEKISPDRTYEELKFNVNSFFDLIKEPTLKRLILVKHTNVLLAGVCQLCLLPIAKPGTRIATDSAIDELKYEQLINEQIQFKNILKNLILINRDPLFIREIIFVLGHKNCQKHIKLGLGELFSDLLIQSNGIQTFLRVACDLISETSQNFNQHGLQEWSNLIHNYYIKSKTKYSDYIVPQILELLRSNTNFHQLQFRSIAVFCIHLMSIENYKDFLSLYIIPIEQLMKINKIQNDKSIIFSRCIEDLHSLFYLFRNEIWSLNPKLLTNVAATIYNVYTAVANGVYYLKSKLEDLVFLIFINFSDCKNHLKLIIFSQYQISVRYDDDSGNIQIKYVEKEHQLNLENQVDLILDLIDKRADSKLMKTIFITFLDMYTDVSSNDYSIMEKLFIVKAIHHLIEKDDVQKSISTDPEIVLNFIKSILKVISENNVIDVEVLSIALMVLGCVLENTNKICQFDCIIDYLTKILEIVKDATFKDLILETLEKIKQIHSISSKQPVGIQRTIDDVLFDTRDPLLPCRSHALMELKKMIESGDKMVLVKKTAILIVIQENLKNTDSYLYLSAIFTLSSLCSYYPNDILPILCEEYSMPINYNRSLETRLKIGEVLMKTVKSLNETIPLYKNRLLNTFMAGVRDNDHLVRASSLSNLADICRILRYNLGPIVEEILKCVDYVLRFDPEIEPRRAAVLLLQMIIQGGDSELLKILPDNIKDIYRMLKNQYQCNKDETIKLHAQVAIESLNDIMKSLFLNQNK</sequence>
<evidence type="ECO:0000256" key="2">
    <source>
        <dbReference type="ARBA" id="ARBA00008020"/>
    </source>
</evidence>
<organism evidence="10 11">
    <name type="scientific">Acyrthosiphon pisum</name>
    <name type="common">Pea aphid</name>
    <dbReference type="NCBI Taxonomy" id="7029"/>
    <lineage>
        <taxon>Eukaryota</taxon>
        <taxon>Metazoa</taxon>
        <taxon>Ecdysozoa</taxon>
        <taxon>Arthropoda</taxon>
        <taxon>Hexapoda</taxon>
        <taxon>Insecta</taxon>
        <taxon>Pterygota</taxon>
        <taxon>Neoptera</taxon>
        <taxon>Paraneoptera</taxon>
        <taxon>Hemiptera</taxon>
        <taxon>Sternorrhyncha</taxon>
        <taxon>Aphidomorpha</taxon>
        <taxon>Aphidoidea</taxon>
        <taxon>Aphididae</taxon>
        <taxon>Macrosiphini</taxon>
        <taxon>Acyrthosiphon</taxon>
    </lineage>
</organism>
<dbReference type="Pfam" id="PF10363">
    <property type="entry name" value="RTP1_C1"/>
    <property type="match status" value="1"/>
</dbReference>
<dbReference type="InterPro" id="IPR019451">
    <property type="entry name" value="Rtp1_C1"/>
</dbReference>
<evidence type="ECO:0000313" key="10">
    <source>
        <dbReference type="EnsemblMetazoa" id="XP_008183123.1"/>
    </source>
</evidence>
<dbReference type="GO" id="GO:0016887">
    <property type="term" value="F:ATP hydrolysis activity"/>
    <property type="evidence" value="ECO:0007669"/>
    <property type="project" value="InterPro"/>
</dbReference>
<dbReference type="InterPro" id="IPR057347">
    <property type="entry name" value="TANGO6_N"/>
</dbReference>
<comment type="similarity">
    <text evidence="2 6">Belongs to the TCP-1 chaperonin family.</text>
</comment>
<dbReference type="EnsemblMetazoa" id="XM_008184901.2">
    <property type="protein sequence ID" value="XP_008183123.1"/>
    <property type="gene ID" value="LOC100168926"/>
</dbReference>
<accession>A0A8R2B605</accession>
<dbReference type="PANTHER" id="PTHR20959:SF1">
    <property type="entry name" value="TRANSPORT AND GOLGI ORGANIZATION PROTEIN 6 HOMOLOG"/>
    <property type="match status" value="1"/>
</dbReference>
<evidence type="ECO:0000256" key="5">
    <source>
        <dbReference type="ARBA" id="ARBA00023186"/>
    </source>
</evidence>
<dbReference type="Gene3D" id="1.10.560.10">
    <property type="entry name" value="GroEL-like equatorial domain"/>
    <property type="match status" value="1"/>
</dbReference>
<dbReference type="Pfam" id="PF25267">
    <property type="entry name" value="TANGO6_N"/>
    <property type="match status" value="1"/>
</dbReference>
<dbReference type="SUPFAM" id="SSF48371">
    <property type="entry name" value="ARM repeat"/>
    <property type="match status" value="1"/>
</dbReference>
<name>A0A8R2B605_ACYPI</name>
<dbReference type="AlphaFoldDB" id="A0A8R2B605"/>
<dbReference type="RefSeq" id="XP_008183123.1">
    <property type="nucleotide sequence ID" value="XM_008184901.2"/>
</dbReference>
<dbReference type="GO" id="GO:0051082">
    <property type="term" value="F:unfolded protein binding"/>
    <property type="evidence" value="ECO:0007669"/>
    <property type="project" value="InterPro"/>
</dbReference>
<dbReference type="OrthoDB" id="39591at2759"/>
<dbReference type="InterPro" id="IPR017998">
    <property type="entry name" value="Chaperone_TCP-1"/>
</dbReference>
<dbReference type="Pfam" id="PF23565">
    <property type="entry name" value="ARM_TANGO6"/>
    <property type="match status" value="1"/>
</dbReference>
<dbReference type="GO" id="GO:0009306">
    <property type="term" value="P:protein secretion"/>
    <property type="evidence" value="ECO:0007669"/>
    <property type="project" value="TreeGrafter"/>
</dbReference>
<feature type="domain" description="RNA polymerase II assembly factor Rtp1 C-terminal" evidence="7">
    <location>
        <begin position="669"/>
        <end position="777"/>
    </location>
</feature>
<keyword evidence="11" id="KW-1185">Reference proteome</keyword>
<dbReference type="InterPro" id="IPR016024">
    <property type="entry name" value="ARM-type_fold"/>
</dbReference>